<dbReference type="SUPFAM" id="SSF55073">
    <property type="entry name" value="Nucleotide cyclase"/>
    <property type="match status" value="1"/>
</dbReference>
<dbReference type="GO" id="GO:0005886">
    <property type="term" value="C:plasma membrane"/>
    <property type="evidence" value="ECO:0007669"/>
    <property type="project" value="TreeGrafter"/>
</dbReference>
<evidence type="ECO:0000256" key="2">
    <source>
        <dbReference type="ARBA" id="ARBA00012528"/>
    </source>
</evidence>
<dbReference type="Proteomes" id="UP001150830">
    <property type="component" value="Unassembled WGS sequence"/>
</dbReference>
<organism evidence="7 8">
    <name type="scientific">Parathalassolituus penaei</name>
    <dbReference type="NCBI Taxonomy" id="2997323"/>
    <lineage>
        <taxon>Bacteria</taxon>
        <taxon>Pseudomonadati</taxon>
        <taxon>Pseudomonadota</taxon>
        <taxon>Gammaproteobacteria</taxon>
        <taxon>Oceanospirillales</taxon>
        <taxon>Oceanospirillaceae</taxon>
        <taxon>Parathalassolituus</taxon>
    </lineage>
</organism>
<dbReference type="GO" id="GO:0043709">
    <property type="term" value="P:cell adhesion involved in single-species biofilm formation"/>
    <property type="evidence" value="ECO:0007669"/>
    <property type="project" value="TreeGrafter"/>
</dbReference>
<sequence length="408" mass="46220">MKQVFDLQQLTPKGIQEQRAQLTAWLTLMIALVLGSITILRPLFATMHTLFLVSGVVNTSLLLILWQILRRGYWQAQAPALLMGLCIYMAFPLILLSGGPNSHYSPIIPLFPFIGLLLGTFRMALFALVFWSVAWIVMAWMLLHGHLPNDLTLDPPNLAKTVSRTMWLIGASIISLMFAVQFDNRSRQLRDYLLELVESDPLTGVGNRRRMDMVLQRELSDHSRRHQWLCLMLVDVDYFKRYNDSRGHAAGDIALREVANCLQNCLNSHIDPANATLARYGGEEFVLIIHNCDPVFAAQAAEQVRKTVQSCQLGYRDNQPDVLTVTVGFACIREREKHSASSLFERADQALYTGKRAGRNRVMDADRVWTKPHYRNEEISASRISPPECDSNGEYSDDERNHVALSGH</sequence>
<feature type="transmembrane region" description="Helical" evidence="5">
    <location>
        <begin position="50"/>
        <end position="69"/>
    </location>
</feature>
<keyword evidence="8" id="KW-1185">Reference proteome</keyword>
<evidence type="ECO:0000256" key="1">
    <source>
        <dbReference type="ARBA" id="ARBA00001946"/>
    </source>
</evidence>
<feature type="transmembrane region" description="Helical" evidence="5">
    <location>
        <begin position="22"/>
        <end position="44"/>
    </location>
</feature>
<dbReference type="RefSeq" id="WP_283174718.1">
    <property type="nucleotide sequence ID" value="NZ_JAPNOA010000056.1"/>
</dbReference>
<dbReference type="SMART" id="SM00267">
    <property type="entry name" value="GGDEF"/>
    <property type="match status" value="1"/>
</dbReference>
<feature type="transmembrane region" description="Helical" evidence="5">
    <location>
        <begin position="104"/>
        <end position="121"/>
    </location>
</feature>
<keyword evidence="5" id="KW-0812">Transmembrane</keyword>
<protein>
    <recommendedName>
        <fullName evidence="2">diguanylate cyclase</fullName>
        <ecNumber evidence="2">2.7.7.65</ecNumber>
    </recommendedName>
</protein>
<dbReference type="EMBL" id="JAPNOA010000056">
    <property type="protein sequence ID" value="MCY0966509.1"/>
    <property type="molecule type" value="Genomic_DNA"/>
</dbReference>
<dbReference type="PROSITE" id="PS50887">
    <property type="entry name" value="GGDEF"/>
    <property type="match status" value="1"/>
</dbReference>
<dbReference type="InterPro" id="IPR050469">
    <property type="entry name" value="Diguanylate_Cyclase"/>
</dbReference>
<keyword evidence="5" id="KW-1133">Transmembrane helix</keyword>
<evidence type="ECO:0000256" key="4">
    <source>
        <dbReference type="SAM" id="MobiDB-lite"/>
    </source>
</evidence>
<proteinExistence type="predicted"/>
<dbReference type="Pfam" id="PF00990">
    <property type="entry name" value="GGDEF"/>
    <property type="match status" value="1"/>
</dbReference>
<feature type="transmembrane region" description="Helical" evidence="5">
    <location>
        <begin position="128"/>
        <end position="145"/>
    </location>
</feature>
<dbReference type="PANTHER" id="PTHR45138">
    <property type="entry name" value="REGULATORY COMPONENTS OF SENSORY TRANSDUCTION SYSTEM"/>
    <property type="match status" value="1"/>
</dbReference>
<dbReference type="PANTHER" id="PTHR45138:SF9">
    <property type="entry name" value="DIGUANYLATE CYCLASE DGCM-RELATED"/>
    <property type="match status" value="1"/>
</dbReference>
<dbReference type="InterPro" id="IPR043128">
    <property type="entry name" value="Rev_trsase/Diguanyl_cyclase"/>
</dbReference>
<dbReference type="CDD" id="cd01949">
    <property type="entry name" value="GGDEF"/>
    <property type="match status" value="1"/>
</dbReference>
<evidence type="ECO:0000259" key="6">
    <source>
        <dbReference type="PROSITE" id="PS50887"/>
    </source>
</evidence>
<feature type="transmembrane region" description="Helical" evidence="5">
    <location>
        <begin position="81"/>
        <end position="98"/>
    </location>
</feature>
<dbReference type="Gene3D" id="3.30.70.270">
    <property type="match status" value="1"/>
</dbReference>
<comment type="cofactor">
    <cofactor evidence="1">
        <name>Mg(2+)</name>
        <dbReference type="ChEBI" id="CHEBI:18420"/>
    </cofactor>
</comment>
<dbReference type="InterPro" id="IPR000160">
    <property type="entry name" value="GGDEF_dom"/>
</dbReference>
<comment type="catalytic activity">
    <reaction evidence="3">
        <text>2 GTP = 3',3'-c-di-GMP + 2 diphosphate</text>
        <dbReference type="Rhea" id="RHEA:24898"/>
        <dbReference type="ChEBI" id="CHEBI:33019"/>
        <dbReference type="ChEBI" id="CHEBI:37565"/>
        <dbReference type="ChEBI" id="CHEBI:58805"/>
        <dbReference type="EC" id="2.7.7.65"/>
    </reaction>
</comment>
<evidence type="ECO:0000256" key="3">
    <source>
        <dbReference type="ARBA" id="ARBA00034247"/>
    </source>
</evidence>
<comment type="caution">
    <text evidence="7">The sequence shown here is derived from an EMBL/GenBank/DDBJ whole genome shotgun (WGS) entry which is preliminary data.</text>
</comment>
<accession>A0A9X3EFF0</accession>
<dbReference type="AlphaFoldDB" id="A0A9X3EFF0"/>
<dbReference type="FunFam" id="3.30.70.270:FF:000001">
    <property type="entry name" value="Diguanylate cyclase domain protein"/>
    <property type="match status" value="1"/>
</dbReference>
<reference evidence="7" key="1">
    <citation type="submission" date="2022-11" db="EMBL/GenBank/DDBJ databases">
        <title>Parathalassolutuus dongxingensis gen. nov., sp. nov., a novel member of family Oceanospirillaceae isolated from a coastal shrimp pond in Guangxi, China.</title>
        <authorList>
            <person name="Chen H."/>
        </authorList>
    </citation>
    <scope>NUCLEOTIDE SEQUENCE</scope>
    <source>
        <strain evidence="7">G-43</strain>
    </source>
</reference>
<feature type="domain" description="GGDEF" evidence="6">
    <location>
        <begin position="227"/>
        <end position="367"/>
    </location>
</feature>
<dbReference type="EC" id="2.7.7.65" evidence="2"/>
<evidence type="ECO:0000256" key="5">
    <source>
        <dbReference type="SAM" id="Phobius"/>
    </source>
</evidence>
<dbReference type="NCBIfam" id="TIGR00254">
    <property type="entry name" value="GGDEF"/>
    <property type="match status" value="1"/>
</dbReference>
<feature type="region of interest" description="Disordered" evidence="4">
    <location>
        <begin position="379"/>
        <end position="408"/>
    </location>
</feature>
<gene>
    <name evidence="7" type="ORF">OUO13_15080</name>
</gene>
<evidence type="ECO:0000313" key="7">
    <source>
        <dbReference type="EMBL" id="MCY0966509.1"/>
    </source>
</evidence>
<feature type="transmembrane region" description="Helical" evidence="5">
    <location>
        <begin position="165"/>
        <end position="182"/>
    </location>
</feature>
<name>A0A9X3EFF0_9GAMM</name>
<dbReference type="InterPro" id="IPR029787">
    <property type="entry name" value="Nucleotide_cyclase"/>
</dbReference>
<dbReference type="GO" id="GO:1902201">
    <property type="term" value="P:negative regulation of bacterial-type flagellum-dependent cell motility"/>
    <property type="evidence" value="ECO:0007669"/>
    <property type="project" value="TreeGrafter"/>
</dbReference>
<keyword evidence="5" id="KW-0472">Membrane</keyword>
<evidence type="ECO:0000313" key="8">
    <source>
        <dbReference type="Proteomes" id="UP001150830"/>
    </source>
</evidence>
<dbReference type="GO" id="GO:0052621">
    <property type="term" value="F:diguanylate cyclase activity"/>
    <property type="evidence" value="ECO:0007669"/>
    <property type="project" value="UniProtKB-EC"/>
</dbReference>